<evidence type="ECO:0000313" key="1">
    <source>
        <dbReference type="EMBL" id="KAH7070881.1"/>
    </source>
</evidence>
<accession>A0A8K0VT62</accession>
<dbReference type="AlphaFoldDB" id="A0A8K0VT62"/>
<gene>
    <name evidence="1" type="ORF">FB567DRAFT_633815</name>
</gene>
<reference evidence="1" key="1">
    <citation type="journal article" date="2021" name="Nat. Commun.">
        <title>Genetic determinants of endophytism in the Arabidopsis root mycobiome.</title>
        <authorList>
            <person name="Mesny F."/>
            <person name="Miyauchi S."/>
            <person name="Thiergart T."/>
            <person name="Pickel B."/>
            <person name="Atanasova L."/>
            <person name="Karlsson M."/>
            <person name="Huettel B."/>
            <person name="Barry K.W."/>
            <person name="Haridas S."/>
            <person name="Chen C."/>
            <person name="Bauer D."/>
            <person name="Andreopoulos W."/>
            <person name="Pangilinan J."/>
            <person name="LaButti K."/>
            <person name="Riley R."/>
            <person name="Lipzen A."/>
            <person name="Clum A."/>
            <person name="Drula E."/>
            <person name="Henrissat B."/>
            <person name="Kohler A."/>
            <person name="Grigoriev I.V."/>
            <person name="Martin F.M."/>
            <person name="Hacquard S."/>
        </authorList>
    </citation>
    <scope>NUCLEOTIDE SEQUENCE</scope>
    <source>
        <strain evidence="1">MPI-SDFR-AT-0120</strain>
    </source>
</reference>
<dbReference type="OrthoDB" id="4789692at2759"/>
<name>A0A8K0VT62_9PLEO</name>
<comment type="caution">
    <text evidence="1">The sequence shown here is derived from an EMBL/GenBank/DDBJ whole genome shotgun (WGS) entry which is preliminary data.</text>
</comment>
<keyword evidence="2" id="KW-1185">Reference proteome</keyword>
<organism evidence="1 2">
    <name type="scientific">Paraphoma chrysanthemicola</name>
    <dbReference type="NCBI Taxonomy" id="798071"/>
    <lineage>
        <taxon>Eukaryota</taxon>
        <taxon>Fungi</taxon>
        <taxon>Dikarya</taxon>
        <taxon>Ascomycota</taxon>
        <taxon>Pezizomycotina</taxon>
        <taxon>Dothideomycetes</taxon>
        <taxon>Pleosporomycetidae</taxon>
        <taxon>Pleosporales</taxon>
        <taxon>Pleosporineae</taxon>
        <taxon>Phaeosphaeriaceae</taxon>
        <taxon>Paraphoma</taxon>
    </lineage>
</organism>
<dbReference type="EMBL" id="JAGMVJ010000026">
    <property type="protein sequence ID" value="KAH7070881.1"/>
    <property type="molecule type" value="Genomic_DNA"/>
</dbReference>
<evidence type="ECO:0000313" key="2">
    <source>
        <dbReference type="Proteomes" id="UP000813461"/>
    </source>
</evidence>
<proteinExistence type="predicted"/>
<dbReference type="Proteomes" id="UP000813461">
    <property type="component" value="Unassembled WGS sequence"/>
</dbReference>
<sequence>MPARLRHLCMGQAISAVIFDPSHGLNFPPEDAISMLEQCIAAADAPLMVTVNNLCLHSSVFAAATPHNTPNSGASSSLRHSMLPYTRRVDKINARKKNKECAYDLSCPEPISSRSYYCEQHRIKQNADQQRRRYRKRGLMIEAAARASGSLSTGPQDITDTTLVEATQVLGITTALVPSPFEVKTRVSTITWKHLIWITSPDKLGVADSPSLGIQIWPEDHKTLAHDAWLKSAYEMEMENTIVSSEGGGCILHQGLVTMLAVMSLTSLIVSYWTWKEMKRRLDTNTLLGNCRDDAGNAVPSIFFIHWTTEEPENPSLETLYGMIRLLRYVHGAALRPFPNEHEAFQERSKLGDIRALDDIAASSPQEFSFRPKTCFGSGSCTLTGVACTVHKRSHSGCASHVKVKPKGEKGFLTCVAADTSTTLNTRSMVQKKGRTDKKSSAAPLGLDGTSSPFVHWFHQEYIQALQEFEFRVFIATQKDPIGLRGRRGRIVAVAKTSFNRETNALASRILLPEDHANRFDLPYLEAFSLHVFERLRARSDALLGFESLEVGVRLDIGVAQRAPNEHVAFVNEVTRWYGAHYFSNNILAEPKTQICKAFAQAFSSYVKDGMADTT</sequence>
<protein>
    <submittedName>
        <fullName evidence="1">Uncharacterized protein</fullName>
    </submittedName>
</protein>